<feature type="transmembrane region" description="Helical" evidence="2">
    <location>
        <begin position="268"/>
        <end position="287"/>
    </location>
</feature>
<evidence type="ECO:0000313" key="3">
    <source>
        <dbReference type="Ensembl" id="ENSGACP00000005058.1"/>
    </source>
</evidence>
<dbReference type="PANTHER" id="PTHR33802:SF3">
    <property type="match status" value="1"/>
</dbReference>
<feature type="transmembrane region" description="Helical" evidence="2">
    <location>
        <begin position="108"/>
        <end position="127"/>
    </location>
</feature>
<protein>
    <submittedName>
        <fullName evidence="3">Uncharacterized protein</fullName>
    </submittedName>
</protein>
<feature type="compositionally biased region" description="Basic and acidic residues" evidence="1">
    <location>
        <begin position="312"/>
        <end position="326"/>
    </location>
</feature>
<name>G3NI98_GASAC</name>
<reference evidence="3" key="2">
    <citation type="submission" date="2024-04" db="UniProtKB">
        <authorList>
            <consortium name="Ensembl"/>
        </authorList>
    </citation>
    <scope>IDENTIFICATION</scope>
</reference>
<organism evidence="3">
    <name type="scientific">Gasterosteus aculeatus</name>
    <name type="common">Three-spined stickleback</name>
    <dbReference type="NCBI Taxonomy" id="69293"/>
    <lineage>
        <taxon>Eukaryota</taxon>
        <taxon>Metazoa</taxon>
        <taxon>Chordata</taxon>
        <taxon>Craniata</taxon>
        <taxon>Vertebrata</taxon>
        <taxon>Euteleostomi</taxon>
        <taxon>Actinopterygii</taxon>
        <taxon>Neopterygii</taxon>
        <taxon>Teleostei</taxon>
        <taxon>Neoteleostei</taxon>
        <taxon>Acanthomorphata</taxon>
        <taxon>Eupercaria</taxon>
        <taxon>Perciformes</taxon>
        <taxon>Cottioidei</taxon>
        <taxon>Gasterosteales</taxon>
        <taxon>Gasterosteidae</taxon>
        <taxon>Gasterosteus</taxon>
    </lineage>
</organism>
<keyword evidence="2" id="KW-0472">Membrane</keyword>
<dbReference type="OMA" id="TRYLTQN"/>
<feature type="region of interest" description="Disordered" evidence="1">
    <location>
        <begin position="303"/>
        <end position="334"/>
    </location>
</feature>
<evidence type="ECO:0000256" key="1">
    <source>
        <dbReference type="SAM" id="MobiDB-lite"/>
    </source>
</evidence>
<keyword evidence="2" id="KW-1133">Transmembrane helix</keyword>
<dbReference type="PANTHER" id="PTHR33802">
    <property type="entry name" value="SI:CH211-161H7.5-RELATED"/>
    <property type="match status" value="1"/>
</dbReference>
<dbReference type="Ensembl" id="ENSGACT00000005073.1">
    <property type="protein sequence ID" value="ENSGACP00000005058.1"/>
    <property type="gene ID" value="ENSGACG00000003857.1"/>
</dbReference>
<dbReference type="eggNOG" id="ENOG502S0M7">
    <property type="taxonomic scope" value="Eukaryota"/>
</dbReference>
<dbReference type="AlphaFoldDB" id="G3NI98"/>
<feature type="transmembrane region" description="Helical" evidence="2">
    <location>
        <begin position="76"/>
        <end position="96"/>
    </location>
</feature>
<sequence>MVRLQMSSLAVARGAHGVMRGGSVALAVIAQVLSDVFRYLAKESNVPNALFATSPRNVSETFPLEVTMDWWSDSCWLIIDLWSKGWLLYAVVNIIVRADLGPEIHPAVFYLSWTAINVARICLMYLWDKHDLLGAVILGWVPPFLGFYMLYVSCSNLRAHEAWLAVNRPRALSWTRYLTQNGLAAFAWWSLLNAVLGLGIVLKYRARVPDPLTSTFVLTVVSSCIIIWFILQSCLLAKYMRYVFSVYAILIVGLGAMFTRSYRLHDLAANTVYCGFLMLLMTIMNSIHSVSTCLSADESNKPAAAEPSATSKGRETVWHTDLRGPDVKNGPFKI</sequence>
<proteinExistence type="predicted"/>
<reference evidence="3" key="1">
    <citation type="submission" date="2006-01" db="EMBL/GenBank/DDBJ databases">
        <authorList>
            <person name="Lindblad-Toh K."/>
            <person name="Mauceli E."/>
            <person name="Grabherr M."/>
            <person name="Chang J.L."/>
            <person name="Lander E.S."/>
        </authorList>
    </citation>
    <scope>NUCLEOTIDE SEQUENCE [LARGE SCALE GENOMIC DNA]</scope>
</reference>
<feature type="transmembrane region" description="Helical" evidence="2">
    <location>
        <begin position="21"/>
        <end position="41"/>
    </location>
</feature>
<accession>G3NI98</accession>
<feature type="transmembrane region" description="Helical" evidence="2">
    <location>
        <begin position="183"/>
        <end position="206"/>
    </location>
</feature>
<evidence type="ECO:0000256" key="2">
    <source>
        <dbReference type="SAM" id="Phobius"/>
    </source>
</evidence>
<feature type="transmembrane region" description="Helical" evidence="2">
    <location>
        <begin position="212"/>
        <end position="231"/>
    </location>
</feature>
<dbReference type="Bgee" id="ENSGACG00000003857">
    <property type="expression patterns" value="Expressed in intestinal epithelial cell and 2 other cell types or tissues"/>
</dbReference>
<feature type="transmembrane region" description="Helical" evidence="2">
    <location>
        <begin position="243"/>
        <end position="262"/>
    </location>
</feature>
<keyword evidence="2" id="KW-0812">Transmembrane</keyword>
<dbReference type="InParanoid" id="G3NI98"/>
<feature type="transmembrane region" description="Helical" evidence="2">
    <location>
        <begin position="133"/>
        <end position="151"/>
    </location>
</feature>